<sequence length="170" mass="19738">MYLKNIQEVKNLYPEVEINLDGINDAYREDLPIIERDTLAVIIKHPNEDLYLMAKWKNADWNGFLTGGIEDGDTLEKTVKKEIHEEAGFKNVSKIMPLDFTAHALFFHTVKNVNRLAHYHLVFAQLADLTKDPVSEEEQSIADFVWVPKDDVLQTISRDSMKSLWNFYLK</sequence>
<evidence type="ECO:0000313" key="3">
    <source>
        <dbReference type="Proteomes" id="UP000177697"/>
    </source>
</evidence>
<reference evidence="2 3" key="1">
    <citation type="journal article" date="2016" name="Nat. Commun.">
        <title>Thousands of microbial genomes shed light on interconnected biogeochemical processes in an aquifer system.</title>
        <authorList>
            <person name="Anantharaman K."/>
            <person name="Brown C.T."/>
            <person name="Hug L.A."/>
            <person name="Sharon I."/>
            <person name="Castelle C.J."/>
            <person name="Probst A.J."/>
            <person name="Thomas B.C."/>
            <person name="Singh A."/>
            <person name="Wilkins M.J."/>
            <person name="Karaoz U."/>
            <person name="Brodie E.L."/>
            <person name="Williams K.H."/>
            <person name="Hubbard S.S."/>
            <person name="Banfield J.F."/>
        </authorList>
    </citation>
    <scope>NUCLEOTIDE SEQUENCE [LARGE SCALE GENOMIC DNA]</scope>
</reference>
<dbReference type="Pfam" id="PF00293">
    <property type="entry name" value="NUDIX"/>
    <property type="match status" value="1"/>
</dbReference>
<dbReference type="InterPro" id="IPR000086">
    <property type="entry name" value="NUDIX_hydrolase_dom"/>
</dbReference>
<name>A0A1G2UZD5_9BACT</name>
<accession>A0A1G2UZD5</accession>
<evidence type="ECO:0000313" key="2">
    <source>
        <dbReference type="EMBL" id="OHB14722.1"/>
    </source>
</evidence>
<dbReference type="InterPro" id="IPR015797">
    <property type="entry name" value="NUDIX_hydrolase-like_dom_sf"/>
</dbReference>
<comment type="caution">
    <text evidence="2">The sequence shown here is derived from an EMBL/GenBank/DDBJ whole genome shotgun (WGS) entry which is preliminary data.</text>
</comment>
<dbReference type="Proteomes" id="UP000177697">
    <property type="component" value="Unassembled WGS sequence"/>
</dbReference>
<dbReference type="Gene3D" id="3.90.79.10">
    <property type="entry name" value="Nucleoside Triphosphate Pyrophosphohydrolase"/>
    <property type="match status" value="1"/>
</dbReference>
<evidence type="ECO:0000259" key="1">
    <source>
        <dbReference type="PROSITE" id="PS51462"/>
    </source>
</evidence>
<feature type="domain" description="Nudix hydrolase" evidence="1">
    <location>
        <begin position="34"/>
        <end position="168"/>
    </location>
</feature>
<dbReference type="AlphaFoldDB" id="A0A1G2UZD5"/>
<protein>
    <recommendedName>
        <fullName evidence="1">Nudix hydrolase domain-containing protein</fullName>
    </recommendedName>
</protein>
<organism evidence="2 3">
    <name type="scientific">Candidatus Zambryskibacteria bacterium RIFOXYC1_FULL_39_10</name>
    <dbReference type="NCBI Taxonomy" id="1802779"/>
    <lineage>
        <taxon>Bacteria</taxon>
        <taxon>Candidatus Zambryskiibacteriota</taxon>
    </lineage>
</organism>
<proteinExistence type="predicted"/>
<gene>
    <name evidence="2" type="ORF">A2431_01320</name>
</gene>
<dbReference type="EMBL" id="MHWW01000015">
    <property type="protein sequence ID" value="OHB14722.1"/>
    <property type="molecule type" value="Genomic_DNA"/>
</dbReference>
<dbReference type="SUPFAM" id="SSF55811">
    <property type="entry name" value="Nudix"/>
    <property type="match status" value="1"/>
</dbReference>
<dbReference type="PROSITE" id="PS51462">
    <property type="entry name" value="NUDIX"/>
    <property type="match status" value="1"/>
</dbReference>
<dbReference type="CDD" id="cd02883">
    <property type="entry name" value="NUDIX_Hydrolase"/>
    <property type="match status" value="1"/>
</dbReference>